<organism evidence="1 2">
    <name type="scientific">Trifolium pratense</name>
    <name type="common">Red clover</name>
    <dbReference type="NCBI Taxonomy" id="57577"/>
    <lineage>
        <taxon>Eukaryota</taxon>
        <taxon>Viridiplantae</taxon>
        <taxon>Streptophyta</taxon>
        <taxon>Embryophyta</taxon>
        <taxon>Tracheophyta</taxon>
        <taxon>Spermatophyta</taxon>
        <taxon>Magnoliopsida</taxon>
        <taxon>eudicotyledons</taxon>
        <taxon>Gunneridae</taxon>
        <taxon>Pentapetalae</taxon>
        <taxon>rosids</taxon>
        <taxon>fabids</taxon>
        <taxon>Fabales</taxon>
        <taxon>Fabaceae</taxon>
        <taxon>Papilionoideae</taxon>
        <taxon>50 kb inversion clade</taxon>
        <taxon>NPAAA clade</taxon>
        <taxon>Hologalegina</taxon>
        <taxon>IRL clade</taxon>
        <taxon>Trifolieae</taxon>
        <taxon>Trifolium</taxon>
    </lineage>
</organism>
<dbReference type="EMBL" id="CASHSV030000109">
    <property type="protein sequence ID" value="CAJ2651034.1"/>
    <property type="molecule type" value="Genomic_DNA"/>
</dbReference>
<accession>A0ACB0K123</accession>
<dbReference type="Proteomes" id="UP001177021">
    <property type="component" value="Unassembled WGS sequence"/>
</dbReference>
<evidence type="ECO:0000313" key="1">
    <source>
        <dbReference type="EMBL" id="CAJ2651034.1"/>
    </source>
</evidence>
<name>A0ACB0K123_TRIPR</name>
<sequence>MEDFNSAHISSLETLPHDILLRVLCGVEHDDLEQLFYVSRTIRKATLIVEELHFNFSTPKNYDIKVKSPKAPFIGKQPREESKFNLEDFTKKRKKINMKKLNDISTILFCTAS</sequence>
<proteinExistence type="predicted"/>
<protein>
    <submittedName>
        <fullName evidence="1">Uncharacterized protein</fullName>
    </submittedName>
</protein>
<keyword evidence="2" id="KW-1185">Reference proteome</keyword>
<gene>
    <name evidence="1" type="ORF">MILVUS5_LOCUS18738</name>
</gene>
<evidence type="ECO:0000313" key="2">
    <source>
        <dbReference type="Proteomes" id="UP001177021"/>
    </source>
</evidence>
<reference evidence="1" key="1">
    <citation type="submission" date="2023-10" db="EMBL/GenBank/DDBJ databases">
        <authorList>
            <person name="Rodriguez Cubillos JULIANA M."/>
            <person name="De Vega J."/>
        </authorList>
    </citation>
    <scope>NUCLEOTIDE SEQUENCE</scope>
</reference>
<comment type="caution">
    <text evidence="1">The sequence shown here is derived from an EMBL/GenBank/DDBJ whole genome shotgun (WGS) entry which is preliminary data.</text>
</comment>